<reference evidence="11 12" key="1">
    <citation type="submission" date="2019-10" db="EMBL/GenBank/DDBJ databases">
        <title>Isolation, Identification of Microvirga thermotolerans HR1, a novel thermophilic bacterium and Comparative Genomics of the genus Microvirga.</title>
        <authorList>
            <person name="Li J."/>
            <person name="Zhang W."/>
            <person name="Lin M."/>
            <person name="Wang J."/>
        </authorList>
    </citation>
    <scope>NUCLEOTIDE SEQUENCE [LARGE SCALE GENOMIC DNA]</scope>
    <source>
        <strain evidence="11 12">HR1</strain>
    </source>
</reference>
<protein>
    <recommendedName>
        <fullName evidence="7 8">Glutamine-dependent NAD(+) synthetase</fullName>
        <ecNumber evidence="7 8">6.3.5.1</ecNumber>
    </recommendedName>
    <alternativeName>
        <fullName evidence="7 8">NAD(+) synthase [glutamine-hydrolyzing]</fullName>
    </alternativeName>
</protein>
<evidence type="ECO:0000256" key="7">
    <source>
        <dbReference type="HAMAP-Rule" id="MF_02090"/>
    </source>
</evidence>
<keyword evidence="12" id="KW-1185">Reference proteome</keyword>
<dbReference type="KEGG" id="mico:GDR74_00090"/>
<dbReference type="InterPro" id="IPR041856">
    <property type="entry name" value="NAD+_synth_C"/>
</dbReference>
<proteinExistence type="inferred from homology"/>
<evidence type="ECO:0000256" key="9">
    <source>
        <dbReference type="SAM" id="MobiDB-lite"/>
    </source>
</evidence>
<evidence type="ECO:0000313" key="11">
    <source>
        <dbReference type="EMBL" id="QFU14736.1"/>
    </source>
</evidence>
<dbReference type="InterPro" id="IPR003010">
    <property type="entry name" value="C-N_Hydrolase"/>
</dbReference>
<dbReference type="PROSITE" id="PS50263">
    <property type="entry name" value="CN_HYDROLASE"/>
    <property type="match status" value="1"/>
</dbReference>
<name>A0A5P9JSY3_9HYPH</name>
<evidence type="ECO:0000256" key="8">
    <source>
        <dbReference type="PIRNR" id="PIRNR006630"/>
    </source>
</evidence>
<evidence type="ECO:0000256" key="5">
    <source>
        <dbReference type="ARBA" id="ARBA00022840"/>
    </source>
</evidence>
<dbReference type="InterPro" id="IPR003694">
    <property type="entry name" value="NAD_synthase"/>
</dbReference>
<evidence type="ECO:0000259" key="10">
    <source>
        <dbReference type="PROSITE" id="PS50263"/>
    </source>
</evidence>
<dbReference type="HAMAP" id="MF_02090">
    <property type="entry name" value="NadE_glutamine_dep"/>
    <property type="match status" value="1"/>
</dbReference>
<dbReference type="UniPathway" id="UPA00253">
    <property type="reaction ID" value="UER00334"/>
</dbReference>
<comment type="pathway">
    <text evidence="1 7 8">Cofactor biosynthesis; NAD(+) biosynthesis; NAD(+) from deamido-NAD(+) (L-Gln route): step 1/1.</text>
</comment>
<dbReference type="InterPro" id="IPR014729">
    <property type="entry name" value="Rossmann-like_a/b/a_fold"/>
</dbReference>
<feature type="binding site" evidence="7">
    <location>
        <begin position="368"/>
        <end position="375"/>
    </location>
    <ligand>
        <name>ATP</name>
        <dbReference type="ChEBI" id="CHEBI:30616"/>
    </ligand>
</feature>
<feature type="binding site" evidence="7">
    <location>
        <position position="128"/>
    </location>
    <ligand>
        <name>L-glutamine</name>
        <dbReference type="ChEBI" id="CHEBI:58359"/>
    </ligand>
</feature>
<dbReference type="Gene3D" id="3.60.110.10">
    <property type="entry name" value="Carbon-nitrogen hydrolase"/>
    <property type="match status" value="1"/>
</dbReference>
<feature type="active site" description="Nucleophile; for glutaminase activity" evidence="7">
    <location>
        <position position="178"/>
    </location>
</feature>
<evidence type="ECO:0000256" key="1">
    <source>
        <dbReference type="ARBA" id="ARBA00005188"/>
    </source>
</evidence>
<dbReference type="EC" id="6.3.5.1" evidence="7 8"/>
<dbReference type="GO" id="GO:0004359">
    <property type="term" value="F:glutaminase activity"/>
    <property type="evidence" value="ECO:0007669"/>
    <property type="project" value="InterPro"/>
</dbReference>
<keyword evidence="3 7" id="KW-0436">Ligase</keyword>
<dbReference type="Proteomes" id="UP000325614">
    <property type="component" value="Chromosome"/>
</dbReference>
<accession>A0A5P9JSY3</accession>
<dbReference type="GO" id="GO:0005524">
    <property type="term" value="F:ATP binding"/>
    <property type="evidence" value="ECO:0007669"/>
    <property type="project" value="UniProtKB-UniRule"/>
</dbReference>
<dbReference type="InterPro" id="IPR036526">
    <property type="entry name" value="C-N_Hydrolase_sf"/>
</dbReference>
<feature type="domain" description="CN hydrolase" evidence="10">
    <location>
        <begin position="13"/>
        <end position="278"/>
    </location>
</feature>
<dbReference type="FunFam" id="1.10.10.1140:FF:000001">
    <property type="entry name" value="Glutamine-dependent NAD(+) synthetase"/>
    <property type="match status" value="1"/>
</dbReference>
<gene>
    <name evidence="7" type="primary">nadE</name>
    <name evidence="11" type="ORF">GDR74_00090</name>
</gene>
<feature type="binding site" evidence="7">
    <location>
        <position position="458"/>
    </location>
    <ligand>
        <name>deamido-NAD(+)</name>
        <dbReference type="ChEBI" id="CHEBI:58437"/>
        <note>ligand shared between two neighboring subunits</note>
    </ligand>
</feature>
<dbReference type="RefSeq" id="WP_152584386.1">
    <property type="nucleotide sequence ID" value="NZ_CP045423.1"/>
</dbReference>
<evidence type="ECO:0000256" key="6">
    <source>
        <dbReference type="ARBA" id="ARBA00023027"/>
    </source>
</evidence>
<feature type="binding site" evidence="7">
    <location>
        <position position="487"/>
    </location>
    <ligand>
        <name>deamido-NAD(+)</name>
        <dbReference type="ChEBI" id="CHEBI:58437"/>
        <note>ligand shared between two neighboring subunits</note>
    </ligand>
</feature>
<dbReference type="InterPro" id="IPR022310">
    <property type="entry name" value="NAD/GMP_synthase"/>
</dbReference>
<evidence type="ECO:0000256" key="2">
    <source>
        <dbReference type="ARBA" id="ARBA00007145"/>
    </source>
</evidence>
<dbReference type="EMBL" id="CP045423">
    <property type="protein sequence ID" value="QFU14736.1"/>
    <property type="molecule type" value="Genomic_DNA"/>
</dbReference>
<evidence type="ECO:0000256" key="3">
    <source>
        <dbReference type="ARBA" id="ARBA00022598"/>
    </source>
</evidence>
<sequence>MISFFSPYRHDFVRIATCVPRMDVANPSFNAERTLELLRQGHQERIALMVFPELGLSAYSIDDLFHQDALLEAVEDAIGRVVADSADLLPAFVVGAPLRSRGRLYNAAIVIHAGRILGVVPKAYLPNYREFYERRYFAPGAEVRGQTITIAGGEVPLGIDLLFRSAGSCPFTFHVEICEDMWVPHPPSTAAALAGAEILLNLSASNITIGKAEDRRLLCGSQSMRCVAAYAYSAAGPGESTTDLAWDGHGGIFEDGLRLAETERFPANSTMAVADVDLGRLRQERMRRVTFRDCGDVLGVTPADFRVIPLSVDAPEEPLALRRPVERFPYVPSDPSKLADNCYEAYNIQVQGLAKRLQATRTEKVVIGVSGGLDSTQALLVCCRAMDKLGLPRTNILAYTLPGFATSEGTKGNAWALMRALGVTASEIDIRPVARQMLSDMGHPFAEGQPVYDVTFENVQAGLRTDYLFRLANHNRGIVVGTGDLSELGLGWCTYGVGDQMSHYNVNASVSKTLIQHLIRFVAASGDVDETTAGILHAILATEISPELVPQDASGQIQSTEAMIGPYALQDFNLYYLTRYGFRPSKIAYLSWHAWRDAEAGTWPPNLPPSSHRAYDLGEIKRWLRVFLGRFITSQFKRTAMPNGPKISSGGSLSPRGDWRAPSDAGSSVWLEELDRNVPDDEAALSQNG</sequence>
<dbReference type="CDD" id="cd07570">
    <property type="entry name" value="GAT_Gln-NAD-synth"/>
    <property type="match status" value="1"/>
</dbReference>
<dbReference type="GO" id="GO:0003952">
    <property type="term" value="F:NAD+ synthase (glutamine-hydrolyzing) activity"/>
    <property type="evidence" value="ECO:0007669"/>
    <property type="project" value="UniProtKB-UniRule"/>
</dbReference>
<dbReference type="GO" id="GO:0008795">
    <property type="term" value="F:NAD+ synthase activity"/>
    <property type="evidence" value="ECO:0007669"/>
    <property type="project" value="UniProtKB-UniRule"/>
</dbReference>
<organism evidence="11 12">
    <name type="scientific">Microvirga thermotolerans</name>
    <dbReference type="NCBI Taxonomy" id="2651334"/>
    <lineage>
        <taxon>Bacteria</taxon>
        <taxon>Pseudomonadati</taxon>
        <taxon>Pseudomonadota</taxon>
        <taxon>Alphaproteobacteria</taxon>
        <taxon>Hyphomicrobiales</taxon>
        <taxon>Methylobacteriaceae</taxon>
        <taxon>Microvirga</taxon>
    </lineage>
</organism>
<keyword evidence="5 7" id="KW-0067">ATP-binding</keyword>
<feature type="active site" description="Proton acceptor; for glutaminase activity" evidence="7">
    <location>
        <position position="53"/>
    </location>
</feature>
<dbReference type="NCBIfam" id="NF002730">
    <property type="entry name" value="PRK02628.1"/>
    <property type="match status" value="1"/>
</dbReference>
<comment type="similarity">
    <text evidence="2 7 8">In the C-terminal section; belongs to the NAD synthetase family.</text>
</comment>
<feature type="binding site" evidence="7">
    <location>
        <begin position="492"/>
        <end position="495"/>
    </location>
    <ligand>
        <name>deamido-NAD(+)</name>
        <dbReference type="ChEBI" id="CHEBI:58437"/>
        <note>ligand shared between two neighboring subunits</note>
    </ligand>
</feature>
<dbReference type="GO" id="GO:0005737">
    <property type="term" value="C:cytoplasm"/>
    <property type="evidence" value="ECO:0007669"/>
    <property type="project" value="InterPro"/>
</dbReference>
<dbReference type="PIRSF" id="PIRSF006630">
    <property type="entry name" value="NADS_GAT"/>
    <property type="match status" value="1"/>
</dbReference>
<evidence type="ECO:0000313" key="12">
    <source>
        <dbReference type="Proteomes" id="UP000325614"/>
    </source>
</evidence>
<dbReference type="SUPFAM" id="SSF52402">
    <property type="entry name" value="Adenine nucleotide alpha hydrolases-like"/>
    <property type="match status" value="1"/>
</dbReference>
<dbReference type="Pfam" id="PF02540">
    <property type="entry name" value="NAD_synthase"/>
    <property type="match status" value="1"/>
</dbReference>
<dbReference type="PANTHER" id="PTHR23090:SF9">
    <property type="entry name" value="GLUTAMINE-DEPENDENT NAD(+) SYNTHETASE"/>
    <property type="match status" value="1"/>
</dbReference>
<feature type="binding site" evidence="7">
    <location>
        <position position="211"/>
    </location>
    <ligand>
        <name>L-glutamine</name>
        <dbReference type="ChEBI" id="CHEBI:58359"/>
    </ligand>
</feature>
<dbReference type="Gene3D" id="1.10.10.1140">
    <property type="entry name" value="Glutamine-dependent NAD+ synthetase, C-terminal domain"/>
    <property type="match status" value="1"/>
</dbReference>
<feature type="binding site" evidence="7">
    <location>
        <position position="205"/>
    </location>
    <ligand>
        <name>L-glutamine</name>
        <dbReference type="ChEBI" id="CHEBI:58359"/>
    </ligand>
</feature>
<dbReference type="Gene3D" id="3.40.50.620">
    <property type="entry name" value="HUPs"/>
    <property type="match status" value="1"/>
</dbReference>
<keyword evidence="6 7" id="KW-0520">NAD</keyword>
<dbReference type="FunFam" id="3.40.50.620:FF:000155">
    <property type="entry name" value="Glutamine-dependent NAD(+) synthetase"/>
    <property type="match status" value="1"/>
</dbReference>
<feature type="active site" description="For glutaminase activity" evidence="7">
    <location>
        <position position="122"/>
    </location>
</feature>
<dbReference type="AlphaFoldDB" id="A0A5P9JSY3"/>
<dbReference type="InterPro" id="IPR014445">
    <property type="entry name" value="Gln-dep_NAD_synthase"/>
</dbReference>
<keyword evidence="4 7" id="KW-0547">Nucleotide-binding</keyword>
<dbReference type="CDD" id="cd00553">
    <property type="entry name" value="NAD_synthase"/>
    <property type="match status" value="1"/>
</dbReference>
<dbReference type="GO" id="GO:0009435">
    <property type="term" value="P:NAD+ biosynthetic process"/>
    <property type="evidence" value="ECO:0007669"/>
    <property type="project" value="UniProtKB-UniRule"/>
</dbReference>
<dbReference type="PANTHER" id="PTHR23090">
    <property type="entry name" value="NH 3 /GLUTAMINE-DEPENDENT NAD + SYNTHETASE"/>
    <property type="match status" value="1"/>
</dbReference>
<feature type="binding site" evidence="7">
    <location>
        <position position="637"/>
    </location>
    <ligand>
        <name>deamido-NAD(+)</name>
        <dbReference type="ChEBI" id="CHEBI:58437"/>
        <note>ligand shared between two neighboring subunits</note>
    </ligand>
</feature>
<dbReference type="Pfam" id="PF00795">
    <property type="entry name" value="CN_hydrolase"/>
    <property type="match status" value="1"/>
</dbReference>
<dbReference type="SUPFAM" id="SSF56317">
    <property type="entry name" value="Carbon-nitrogen hydrolase"/>
    <property type="match status" value="1"/>
</dbReference>
<feature type="binding site" evidence="7">
    <location>
        <position position="482"/>
    </location>
    <ligand>
        <name>ATP</name>
        <dbReference type="ChEBI" id="CHEBI:30616"/>
    </ligand>
</feature>
<evidence type="ECO:0000256" key="4">
    <source>
        <dbReference type="ARBA" id="ARBA00022741"/>
    </source>
</evidence>
<feature type="region of interest" description="Disordered" evidence="9">
    <location>
        <begin position="642"/>
        <end position="665"/>
    </location>
</feature>
<comment type="function">
    <text evidence="7">Catalyzes the ATP-dependent amidation of deamido-NAD to form NAD. Uses L-glutamine as a nitrogen source.</text>
</comment>
<comment type="catalytic activity">
    <reaction evidence="7 8">
        <text>deamido-NAD(+) + L-glutamine + ATP + H2O = L-glutamate + AMP + diphosphate + NAD(+) + H(+)</text>
        <dbReference type="Rhea" id="RHEA:24384"/>
        <dbReference type="ChEBI" id="CHEBI:15377"/>
        <dbReference type="ChEBI" id="CHEBI:15378"/>
        <dbReference type="ChEBI" id="CHEBI:29985"/>
        <dbReference type="ChEBI" id="CHEBI:30616"/>
        <dbReference type="ChEBI" id="CHEBI:33019"/>
        <dbReference type="ChEBI" id="CHEBI:57540"/>
        <dbReference type="ChEBI" id="CHEBI:58359"/>
        <dbReference type="ChEBI" id="CHEBI:58437"/>
        <dbReference type="ChEBI" id="CHEBI:456215"/>
        <dbReference type="EC" id="6.3.5.1"/>
    </reaction>
</comment>